<dbReference type="Pfam" id="PF00817">
    <property type="entry name" value="IMS"/>
    <property type="match status" value="1"/>
</dbReference>
<evidence type="ECO:0000256" key="9">
    <source>
        <dbReference type="ARBA" id="ARBA00022932"/>
    </source>
</evidence>
<comment type="function">
    <text evidence="13">Poorly processive, error-prone DNA polymerase involved in untargeted mutagenesis. Copies undamaged DNA at stalled replication forks, which arise in vivo from mismatched or misaligned primer ends. These misaligned primers can be extended by PolIV. Exhibits no 3'-5' exonuclease (proofreading) activity. May be involved in translesional synthesis, in conjunction with the beta clamp from PolIII.</text>
</comment>
<dbReference type="CDD" id="cd03586">
    <property type="entry name" value="PolY_Pol_IV_kappa"/>
    <property type="match status" value="1"/>
</dbReference>
<dbReference type="AlphaFoldDB" id="A0A848BZ41"/>
<dbReference type="Gene3D" id="3.30.70.270">
    <property type="match status" value="1"/>
</dbReference>
<evidence type="ECO:0000259" key="14">
    <source>
        <dbReference type="PROSITE" id="PS50173"/>
    </source>
</evidence>
<evidence type="ECO:0000256" key="12">
    <source>
        <dbReference type="ARBA" id="ARBA00049244"/>
    </source>
</evidence>
<keyword evidence="11 13" id="KW-0234">DNA repair</keyword>
<evidence type="ECO:0000313" key="15">
    <source>
        <dbReference type="EMBL" id="NME41474.1"/>
    </source>
</evidence>
<dbReference type="InterPro" id="IPR043502">
    <property type="entry name" value="DNA/RNA_pol_sf"/>
</dbReference>
<evidence type="ECO:0000256" key="6">
    <source>
        <dbReference type="ARBA" id="ARBA00022723"/>
    </source>
</evidence>
<dbReference type="InterPro" id="IPR024728">
    <property type="entry name" value="PolY_HhH_motif"/>
</dbReference>
<name>A0A848BZ41_9LACO</name>
<evidence type="ECO:0000256" key="3">
    <source>
        <dbReference type="ARBA" id="ARBA00022679"/>
    </source>
</evidence>
<keyword evidence="10 13" id="KW-0238">DNA-binding</keyword>
<keyword evidence="6 13" id="KW-0479">Metal-binding</keyword>
<dbReference type="GO" id="GO:0003684">
    <property type="term" value="F:damaged DNA binding"/>
    <property type="evidence" value="ECO:0007669"/>
    <property type="project" value="InterPro"/>
</dbReference>
<keyword evidence="7 13" id="KW-0227">DNA damage</keyword>
<comment type="catalytic activity">
    <reaction evidence="12 13">
        <text>DNA(n) + a 2'-deoxyribonucleoside 5'-triphosphate = DNA(n+1) + diphosphate</text>
        <dbReference type="Rhea" id="RHEA:22508"/>
        <dbReference type="Rhea" id="RHEA-COMP:17339"/>
        <dbReference type="Rhea" id="RHEA-COMP:17340"/>
        <dbReference type="ChEBI" id="CHEBI:33019"/>
        <dbReference type="ChEBI" id="CHEBI:61560"/>
        <dbReference type="ChEBI" id="CHEBI:173112"/>
        <dbReference type="EC" id="2.7.7.7"/>
    </reaction>
</comment>
<comment type="subcellular location">
    <subcellularLocation>
        <location evidence="13">Cytoplasm</location>
    </subcellularLocation>
</comment>
<feature type="binding site" evidence="13">
    <location>
        <position position="109"/>
    </location>
    <ligand>
        <name>Mg(2+)</name>
        <dbReference type="ChEBI" id="CHEBI:18420"/>
    </ligand>
</feature>
<gene>
    <name evidence="13 15" type="primary">dinB</name>
    <name evidence="15" type="ORF">HF863_01585</name>
</gene>
<dbReference type="InterPro" id="IPR022880">
    <property type="entry name" value="DNApol_IV"/>
</dbReference>
<dbReference type="InterPro" id="IPR017961">
    <property type="entry name" value="DNA_pol_Y-fam_little_finger"/>
</dbReference>
<dbReference type="InterPro" id="IPR050116">
    <property type="entry name" value="DNA_polymerase-Y"/>
</dbReference>
<comment type="similarity">
    <text evidence="1 13">Belongs to the DNA polymerase type-Y family.</text>
</comment>
<keyword evidence="2 13" id="KW-0515">Mutator protein</keyword>
<dbReference type="SUPFAM" id="SSF56672">
    <property type="entry name" value="DNA/RNA polymerases"/>
    <property type="match status" value="1"/>
</dbReference>
<dbReference type="NCBIfam" id="NF002677">
    <property type="entry name" value="PRK02406.1"/>
    <property type="match status" value="1"/>
</dbReference>
<dbReference type="HAMAP" id="MF_01113">
    <property type="entry name" value="DNApol_IV"/>
    <property type="match status" value="1"/>
</dbReference>
<evidence type="ECO:0000313" key="16">
    <source>
        <dbReference type="Proteomes" id="UP000563853"/>
    </source>
</evidence>
<dbReference type="Pfam" id="PF11799">
    <property type="entry name" value="IMS_C"/>
    <property type="match status" value="1"/>
</dbReference>
<dbReference type="GO" id="GO:0003887">
    <property type="term" value="F:DNA-directed DNA polymerase activity"/>
    <property type="evidence" value="ECO:0007669"/>
    <property type="project" value="UniProtKB-UniRule"/>
</dbReference>
<evidence type="ECO:0000256" key="13">
    <source>
        <dbReference type="HAMAP-Rule" id="MF_01113"/>
    </source>
</evidence>
<comment type="cofactor">
    <cofactor evidence="13">
        <name>Mg(2+)</name>
        <dbReference type="ChEBI" id="CHEBI:18420"/>
    </cofactor>
    <text evidence="13">Binds 2 magnesium ions per subunit.</text>
</comment>
<dbReference type="GO" id="GO:0000287">
    <property type="term" value="F:magnesium ion binding"/>
    <property type="evidence" value="ECO:0007669"/>
    <property type="project" value="UniProtKB-UniRule"/>
</dbReference>
<dbReference type="InterPro" id="IPR043128">
    <property type="entry name" value="Rev_trsase/Diguanyl_cyclase"/>
</dbReference>
<keyword evidence="3 13" id="KW-0808">Transferase</keyword>
<dbReference type="GO" id="GO:0005829">
    <property type="term" value="C:cytosol"/>
    <property type="evidence" value="ECO:0007669"/>
    <property type="project" value="TreeGrafter"/>
</dbReference>
<comment type="subunit">
    <text evidence="13">Monomer.</text>
</comment>
<dbReference type="InterPro" id="IPR036775">
    <property type="entry name" value="DNA_pol_Y-fam_lit_finger_sf"/>
</dbReference>
<dbReference type="PROSITE" id="PS50173">
    <property type="entry name" value="UMUC"/>
    <property type="match status" value="1"/>
</dbReference>
<feature type="domain" description="UmuC" evidence="14">
    <location>
        <begin position="7"/>
        <end position="191"/>
    </location>
</feature>
<accession>A0A848BZ41</accession>
<evidence type="ECO:0000256" key="2">
    <source>
        <dbReference type="ARBA" id="ARBA00022457"/>
    </source>
</evidence>
<evidence type="ECO:0000256" key="11">
    <source>
        <dbReference type="ARBA" id="ARBA00023204"/>
    </source>
</evidence>
<sequence>MVAGRKIIHLDMDSFYASVEMRANPDLRTKPLVIGRDPRHSGGKGVVATANYVARAYGIHSAMPTAKALELCPQAVFKKPDFDKYRQVSSQIHQLFHSFTDKIEPVALDEAYLDVTENKRKLYDEVQLAHLLQQEIYEQTHLTSSVGISYNKFLAKLASDYNKPVGLTVIKPADVESFLFPLPIEKFRGVGQKTVLKMHELGIYTGADLFAYSDLELVAHFGKIGHFFYQCVRGIDDRPVEWQRKRKSVGRERTFDSPLTTTEEVAAFLKQAANQLVVSLEAKQLRGKTLVLKVRNSDYETITKRVSQAEFFKNDASEFAYQGQKLFEQIQQDEIDVRLLGLTMTNLAKSEETVQLSLWD</sequence>
<dbReference type="PANTHER" id="PTHR11076:SF33">
    <property type="entry name" value="DNA POLYMERASE KAPPA"/>
    <property type="match status" value="1"/>
</dbReference>
<dbReference type="InterPro" id="IPR001126">
    <property type="entry name" value="UmuC"/>
</dbReference>
<evidence type="ECO:0000256" key="5">
    <source>
        <dbReference type="ARBA" id="ARBA00022705"/>
    </source>
</evidence>
<dbReference type="GO" id="GO:0006281">
    <property type="term" value="P:DNA repair"/>
    <property type="evidence" value="ECO:0007669"/>
    <property type="project" value="UniProtKB-UniRule"/>
</dbReference>
<evidence type="ECO:0000256" key="7">
    <source>
        <dbReference type="ARBA" id="ARBA00022763"/>
    </source>
</evidence>
<feature type="active site" evidence="13">
    <location>
        <position position="110"/>
    </location>
</feature>
<feature type="site" description="Substrate discrimination" evidence="13">
    <location>
        <position position="16"/>
    </location>
</feature>
<dbReference type="Proteomes" id="UP000563853">
    <property type="component" value="Unassembled WGS sequence"/>
</dbReference>
<reference evidence="15 16" key="1">
    <citation type="submission" date="2020-04" db="EMBL/GenBank/DDBJ databases">
        <authorList>
            <person name="Hitch T.C.A."/>
            <person name="Wylensek D."/>
            <person name="Clavel T."/>
        </authorList>
    </citation>
    <scope>NUCLEOTIDE SEQUENCE [LARGE SCALE GENOMIC DNA]</scope>
    <source>
        <strain evidence="15 16">WCA-389-WT-5H1</strain>
    </source>
</reference>
<dbReference type="FunFam" id="3.30.1490.100:FF:000004">
    <property type="entry name" value="DNA polymerase IV"/>
    <property type="match status" value="1"/>
</dbReference>
<dbReference type="EMBL" id="JABAFP010000003">
    <property type="protein sequence ID" value="NME41474.1"/>
    <property type="molecule type" value="Genomic_DNA"/>
</dbReference>
<dbReference type="GO" id="GO:0009432">
    <property type="term" value="P:SOS response"/>
    <property type="evidence" value="ECO:0007669"/>
    <property type="project" value="TreeGrafter"/>
</dbReference>
<dbReference type="RefSeq" id="WP_162258657.1">
    <property type="nucleotide sequence ID" value="NZ_BLAN01000059.1"/>
</dbReference>
<organism evidence="15 16">
    <name type="scientific">Ligilactobacillus agilis</name>
    <dbReference type="NCBI Taxonomy" id="1601"/>
    <lineage>
        <taxon>Bacteria</taxon>
        <taxon>Bacillati</taxon>
        <taxon>Bacillota</taxon>
        <taxon>Bacilli</taxon>
        <taxon>Lactobacillales</taxon>
        <taxon>Lactobacillaceae</taxon>
        <taxon>Ligilactobacillus</taxon>
    </lineage>
</organism>
<keyword evidence="9 13" id="KW-0239">DNA-directed DNA polymerase</keyword>
<evidence type="ECO:0000256" key="8">
    <source>
        <dbReference type="ARBA" id="ARBA00022842"/>
    </source>
</evidence>
<keyword evidence="8 13" id="KW-0460">Magnesium</keyword>
<dbReference type="EC" id="2.7.7.7" evidence="13"/>
<dbReference type="Gene3D" id="3.40.1170.60">
    <property type="match status" value="1"/>
</dbReference>
<protein>
    <recommendedName>
        <fullName evidence="13">DNA polymerase IV</fullName>
        <shortName evidence="13">Pol IV</shortName>
        <ecNumber evidence="13">2.7.7.7</ecNumber>
    </recommendedName>
</protein>
<keyword evidence="13" id="KW-0963">Cytoplasm</keyword>
<dbReference type="PANTHER" id="PTHR11076">
    <property type="entry name" value="DNA REPAIR POLYMERASE UMUC / TRANSFERASE FAMILY MEMBER"/>
    <property type="match status" value="1"/>
</dbReference>
<dbReference type="Pfam" id="PF11798">
    <property type="entry name" value="IMS_HHH"/>
    <property type="match status" value="1"/>
</dbReference>
<evidence type="ECO:0000256" key="1">
    <source>
        <dbReference type="ARBA" id="ARBA00010945"/>
    </source>
</evidence>
<keyword evidence="5 13" id="KW-0235">DNA replication</keyword>
<evidence type="ECO:0000256" key="10">
    <source>
        <dbReference type="ARBA" id="ARBA00023125"/>
    </source>
</evidence>
<evidence type="ECO:0000256" key="4">
    <source>
        <dbReference type="ARBA" id="ARBA00022695"/>
    </source>
</evidence>
<feature type="binding site" evidence="13">
    <location>
        <position position="11"/>
    </location>
    <ligand>
        <name>Mg(2+)</name>
        <dbReference type="ChEBI" id="CHEBI:18420"/>
    </ligand>
</feature>
<dbReference type="Gene3D" id="1.10.150.20">
    <property type="entry name" value="5' to 3' exonuclease, C-terminal subdomain"/>
    <property type="match status" value="1"/>
</dbReference>
<dbReference type="GO" id="GO:0042276">
    <property type="term" value="P:error-prone translesion synthesis"/>
    <property type="evidence" value="ECO:0007669"/>
    <property type="project" value="TreeGrafter"/>
</dbReference>
<comment type="caution">
    <text evidence="15">The sequence shown here is derived from an EMBL/GenBank/DDBJ whole genome shotgun (WGS) entry which is preliminary data.</text>
</comment>
<dbReference type="Gene3D" id="3.30.1490.100">
    <property type="entry name" value="DNA polymerase, Y-family, little finger domain"/>
    <property type="match status" value="1"/>
</dbReference>
<keyword evidence="4 13" id="KW-0548">Nucleotidyltransferase</keyword>
<dbReference type="GO" id="GO:0006261">
    <property type="term" value="P:DNA-templated DNA replication"/>
    <property type="evidence" value="ECO:0007669"/>
    <property type="project" value="UniProtKB-UniRule"/>
</dbReference>
<proteinExistence type="inferred from homology"/>
<dbReference type="SUPFAM" id="SSF100879">
    <property type="entry name" value="Lesion bypass DNA polymerase (Y-family), little finger domain"/>
    <property type="match status" value="1"/>
</dbReference>